<dbReference type="InterPro" id="IPR013005">
    <property type="entry name" value="Ribosomal_uL4-like"/>
</dbReference>
<evidence type="ECO:0000256" key="2">
    <source>
        <dbReference type="ARBA" id="ARBA00022730"/>
    </source>
</evidence>
<gene>
    <name evidence="7 8" type="primary">rplD</name>
    <name evidence="8" type="ORF">NCTC12475_01097</name>
</gene>
<comment type="function">
    <text evidence="7">One of the primary rRNA binding proteins, this protein initially binds near the 5'-end of the 23S rRNA. It is important during the early stages of 50S assembly. It makes multiple contacts with different domains of the 23S rRNA in the assembled 50S subunit and ribosome.</text>
</comment>
<keyword evidence="2 7" id="KW-0699">rRNA-binding</keyword>
<evidence type="ECO:0000256" key="1">
    <source>
        <dbReference type="ARBA" id="ARBA00010528"/>
    </source>
</evidence>
<accession>A0A381DJP8</accession>
<comment type="subunit">
    <text evidence="7">Part of the 50S ribosomal subunit.</text>
</comment>
<comment type="function">
    <text evidence="7">Forms part of the polypeptide exit tunnel.</text>
</comment>
<dbReference type="AlphaFoldDB" id="A0A381DJP8"/>
<dbReference type="Gene3D" id="3.40.1370.10">
    <property type="match status" value="1"/>
</dbReference>
<dbReference type="InterPro" id="IPR023574">
    <property type="entry name" value="Ribosomal_uL4_dom_sf"/>
</dbReference>
<dbReference type="GeneID" id="93091517"/>
<evidence type="ECO:0000256" key="5">
    <source>
        <dbReference type="ARBA" id="ARBA00023274"/>
    </source>
</evidence>
<dbReference type="EMBL" id="UFVD01000001">
    <property type="protein sequence ID" value="SUX10886.1"/>
    <property type="molecule type" value="Genomic_DNA"/>
</dbReference>
<proteinExistence type="inferred from homology"/>
<dbReference type="Pfam" id="PF00573">
    <property type="entry name" value="Ribosomal_L4"/>
    <property type="match status" value="1"/>
</dbReference>
<dbReference type="PANTHER" id="PTHR10746:SF6">
    <property type="entry name" value="LARGE RIBOSOMAL SUBUNIT PROTEIN UL4M"/>
    <property type="match status" value="1"/>
</dbReference>
<keyword evidence="9" id="KW-1185">Reference proteome</keyword>
<dbReference type="HAMAP" id="MF_01328_B">
    <property type="entry name" value="Ribosomal_uL4_B"/>
    <property type="match status" value="1"/>
</dbReference>
<protein>
    <recommendedName>
        <fullName evidence="6 7">Large ribosomal subunit protein uL4</fullName>
    </recommendedName>
</protein>
<dbReference type="InterPro" id="IPR002136">
    <property type="entry name" value="Ribosomal_uL4"/>
</dbReference>
<keyword evidence="4 7" id="KW-0689">Ribosomal protein</keyword>
<dbReference type="PANTHER" id="PTHR10746">
    <property type="entry name" value="50S RIBOSOMAL PROTEIN L4"/>
    <property type="match status" value="1"/>
</dbReference>
<dbReference type="Proteomes" id="UP000254920">
    <property type="component" value="Unassembled WGS sequence"/>
</dbReference>
<dbReference type="GO" id="GO:0006412">
    <property type="term" value="P:translation"/>
    <property type="evidence" value="ECO:0007669"/>
    <property type="project" value="UniProtKB-UniRule"/>
</dbReference>
<keyword evidence="3 7" id="KW-0694">RNA-binding</keyword>
<dbReference type="GO" id="GO:0019843">
    <property type="term" value="F:rRNA binding"/>
    <property type="evidence" value="ECO:0007669"/>
    <property type="project" value="UniProtKB-UniRule"/>
</dbReference>
<comment type="similarity">
    <text evidence="1 7">Belongs to the universal ribosomal protein uL4 family.</text>
</comment>
<dbReference type="SUPFAM" id="SSF52166">
    <property type="entry name" value="Ribosomal protein L4"/>
    <property type="match status" value="1"/>
</dbReference>
<evidence type="ECO:0000256" key="6">
    <source>
        <dbReference type="ARBA" id="ARBA00035244"/>
    </source>
</evidence>
<dbReference type="NCBIfam" id="TIGR03953">
    <property type="entry name" value="rplD_bact"/>
    <property type="match status" value="1"/>
</dbReference>
<evidence type="ECO:0000256" key="4">
    <source>
        <dbReference type="ARBA" id="ARBA00022980"/>
    </source>
</evidence>
<dbReference type="GO" id="GO:0003735">
    <property type="term" value="F:structural constituent of ribosome"/>
    <property type="evidence" value="ECO:0007669"/>
    <property type="project" value="InterPro"/>
</dbReference>
<dbReference type="OrthoDB" id="9803201at2"/>
<evidence type="ECO:0000313" key="8">
    <source>
        <dbReference type="EMBL" id="SUX10886.1"/>
    </source>
</evidence>
<sequence>MSKITILDDKFKKSGEQELPASYAEVNPHNLYLYVKSYLSSVRANTAHSKGRSEVSGGGKKPWRQKGRGGARAGSTRTNVWVGGAVAFGPTNERNYNQKINKKQKRLALEFALAQKAESNSIFAVESILIPSGKTKDAVSMLNKLNVRDALIVGDFSNEKNFTEGKAVEIENTFLAYRNLQNCYIVDKSEINAYLVSVFKTVIFEKSALESIVKEG</sequence>
<dbReference type="STRING" id="32024.GCA_000788295_01452"/>
<dbReference type="FunFam" id="3.40.1370.10:FF:000008">
    <property type="entry name" value="50S ribosomal protein L4"/>
    <property type="match status" value="1"/>
</dbReference>
<dbReference type="RefSeq" id="WP_089183235.1">
    <property type="nucleotide sequence ID" value="NZ_CP043427.1"/>
</dbReference>
<dbReference type="GO" id="GO:1990904">
    <property type="term" value="C:ribonucleoprotein complex"/>
    <property type="evidence" value="ECO:0007669"/>
    <property type="project" value="UniProtKB-KW"/>
</dbReference>
<organism evidence="8 9">
    <name type="scientific">Campylobacter sputorum subsp. sputorum</name>
    <dbReference type="NCBI Taxonomy" id="32024"/>
    <lineage>
        <taxon>Bacteria</taxon>
        <taxon>Pseudomonadati</taxon>
        <taxon>Campylobacterota</taxon>
        <taxon>Epsilonproteobacteria</taxon>
        <taxon>Campylobacterales</taxon>
        <taxon>Campylobacteraceae</taxon>
        <taxon>Campylobacter</taxon>
    </lineage>
</organism>
<evidence type="ECO:0000313" key="9">
    <source>
        <dbReference type="Proteomes" id="UP000254920"/>
    </source>
</evidence>
<dbReference type="GO" id="GO:0005840">
    <property type="term" value="C:ribosome"/>
    <property type="evidence" value="ECO:0007669"/>
    <property type="project" value="UniProtKB-KW"/>
</dbReference>
<reference evidence="8 9" key="1">
    <citation type="submission" date="2018-06" db="EMBL/GenBank/DDBJ databases">
        <authorList>
            <consortium name="Pathogen Informatics"/>
            <person name="Doyle S."/>
        </authorList>
    </citation>
    <scope>NUCLEOTIDE SEQUENCE [LARGE SCALE GENOMIC DNA]</scope>
    <source>
        <strain evidence="8 9">NCTC12475</strain>
    </source>
</reference>
<name>A0A381DJP8_9BACT</name>
<evidence type="ECO:0000256" key="3">
    <source>
        <dbReference type="ARBA" id="ARBA00022884"/>
    </source>
</evidence>
<evidence type="ECO:0000256" key="7">
    <source>
        <dbReference type="HAMAP-Rule" id="MF_01328"/>
    </source>
</evidence>
<keyword evidence="5 7" id="KW-0687">Ribonucleoprotein</keyword>